<dbReference type="Proteomes" id="UP000825935">
    <property type="component" value="Chromosome 31"/>
</dbReference>
<keyword evidence="4" id="KW-1185">Reference proteome</keyword>
<evidence type="ECO:0000313" key="3">
    <source>
        <dbReference type="EMBL" id="KAH7288838.1"/>
    </source>
</evidence>
<organism evidence="3 4">
    <name type="scientific">Ceratopteris richardii</name>
    <name type="common">Triangle waterfern</name>
    <dbReference type="NCBI Taxonomy" id="49495"/>
    <lineage>
        <taxon>Eukaryota</taxon>
        <taxon>Viridiplantae</taxon>
        <taxon>Streptophyta</taxon>
        <taxon>Embryophyta</taxon>
        <taxon>Tracheophyta</taxon>
        <taxon>Polypodiopsida</taxon>
        <taxon>Polypodiidae</taxon>
        <taxon>Polypodiales</taxon>
        <taxon>Pteridineae</taxon>
        <taxon>Pteridaceae</taxon>
        <taxon>Parkerioideae</taxon>
        <taxon>Ceratopteris</taxon>
    </lineage>
</organism>
<comment type="caution">
    <text evidence="3">The sequence shown here is derived from an EMBL/GenBank/DDBJ whole genome shotgun (WGS) entry which is preliminary data.</text>
</comment>
<feature type="compositionally biased region" description="Basic residues" evidence="2">
    <location>
        <begin position="61"/>
        <end position="72"/>
    </location>
</feature>
<feature type="compositionally biased region" description="Basic and acidic residues" evidence="2">
    <location>
        <begin position="50"/>
        <end position="60"/>
    </location>
</feature>
<reference evidence="3" key="1">
    <citation type="submission" date="2021-08" db="EMBL/GenBank/DDBJ databases">
        <title>WGS assembly of Ceratopteris richardii.</title>
        <authorList>
            <person name="Marchant D.B."/>
            <person name="Chen G."/>
            <person name="Jenkins J."/>
            <person name="Shu S."/>
            <person name="Leebens-Mack J."/>
            <person name="Grimwood J."/>
            <person name="Schmutz J."/>
            <person name="Soltis P."/>
            <person name="Soltis D."/>
            <person name="Chen Z.-H."/>
        </authorList>
    </citation>
    <scope>NUCLEOTIDE SEQUENCE</scope>
    <source>
        <strain evidence="3">Whitten #5841</strain>
        <tissue evidence="3">Leaf</tissue>
    </source>
</reference>
<evidence type="ECO:0000256" key="1">
    <source>
        <dbReference type="ARBA" id="ARBA00007160"/>
    </source>
</evidence>
<dbReference type="AlphaFoldDB" id="A0A8T2QZE3"/>
<evidence type="ECO:0000313" key="4">
    <source>
        <dbReference type="Proteomes" id="UP000825935"/>
    </source>
</evidence>
<dbReference type="Pfam" id="PF02496">
    <property type="entry name" value="ABA_WDS"/>
    <property type="match status" value="1"/>
</dbReference>
<feature type="region of interest" description="Disordered" evidence="2">
    <location>
        <begin position="1"/>
        <end position="73"/>
    </location>
</feature>
<dbReference type="InterPro" id="IPR003496">
    <property type="entry name" value="ABA_WDS"/>
</dbReference>
<gene>
    <name evidence="3" type="ORF">KP509_31G046000</name>
</gene>
<comment type="similarity">
    <text evidence="1">Belongs to the abscisic acid and water stress-induced protein family.</text>
</comment>
<feature type="compositionally biased region" description="Polar residues" evidence="2">
    <location>
        <begin position="34"/>
        <end position="49"/>
    </location>
</feature>
<dbReference type="OMA" id="TIMEPEV"/>
<dbReference type="PANTHER" id="PTHR33801">
    <property type="entry name" value="ABSCISIC STRESS-RIPENING PROTEIN 5"/>
    <property type="match status" value="1"/>
</dbReference>
<sequence length="144" mass="15891">MSEEHNHRHHFFGHHKNEEATPPPPTAGHAYPSNMAQSAYGTTVTQTTDHAVKTGTEEGHHKKQEKAHKHKEHIGEALGAAAGAYALYEHFEAKKDSEHAGGHKTKEKIAAAVAVGAGGYAIHEHHQKKKQEEPEGHKKHHHLF</sequence>
<accession>A0A8T2QZE3</accession>
<evidence type="ECO:0000256" key="2">
    <source>
        <dbReference type="SAM" id="MobiDB-lite"/>
    </source>
</evidence>
<name>A0A8T2QZE3_CERRI</name>
<feature type="region of interest" description="Disordered" evidence="2">
    <location>
        <begin position="124"/>
        <end position="144"/>
    </location>
</feature>
<protein>
    <submittedName>
        <fullName evidence="3">Uncharacterized protein</fullName>
    </submittedName>
</protein>
<proteinExistence type="inferred from homology"/>
<dbReference type="EMBL" id="CM035436">
    <property type="protein sequence ID" value="KAH7288838.1"/>
    <property type="molecule type" value="Genomic_DNA"/>
</dbReference>